<evidence type="ECO:0000256" key="2">
    <source>
        <dbReference type="SAM" id="SignalP"/>
    </source>
</evidence>
<feature type="signal peptide" evidence="2">
    <location>
        <begin position="1"/>
        <end position="16"/>
    </location>
</feature>
<keyword evidence="4" id="KW-1185">Reference proteome</keyword>
<feature type="region of interest" description="Disordered" evidence="1">
    <location>
        <begin position="17"/>
        <end position="47"/>
    </location>
</feature>
<sequence>MLMLLVASAVSWPSRTEVYPEQQVGGAETGPNQRGGSEPEAASVHRPATNLNRLLVSTGCASYTQNPSGCTLTHSIQLQTDAESRVVQTVPGLLNLACLSVVYRK</sequence>
<comment type="caution">
    <text evidence="3">The sequence shown here is derived from an EMBL/GenBank/DDBJ whole genome shotgun (WGS) entry which is preliminary data.</text>
</comment>
<reference evidence="4" key="1">
    <citation type="journal article" date="2016" name="Genome Biol. Evol.">
        <title>Comparative 'omics' of the Fusarium fujikuroi species complex highlights differences in genetic potential and metabolite synthesis.</title>
        <authorList>
            <person name="Niehaus E.-M."/>
            <person name="Muensterkoetter M."/>
            <person name="Proctor R.H."/>
            <person name="Brown D.W."/>
            <person name="Sharon A."/>
            <person name="Idan Y."/>
            <person name="Oren-Young L."/>
            <person name="Sieber C.M."/>
            <person name="Novak O."/>
            <person name="Pencik A."/>
            <person name="Tarkowska D."/>
            <person name="Hromadova K."/>
            <person name="Freeman S."/>
            <person name="Maymon M."/>
            <person name="Elazar M."/>
            <person name="Youssef S.A."/>
            <person name="El-Shabrawy E.S.M."/>
            <person name="Shalaby A.B.A."/>
            <person name="Houterman P."/>
            <person name="Brock N.L."/>
            <person name="Burkhardt I."/>
            <person name="Tsavkelova E.A."/>
            <person name="Dickschat J.S."/>
            <person name="Galuszka P."/>
            <person name="Gueldener U."/>
            <person name="Tudzynski B."/>
        </authorList>
    </citation>
    <scope>NUCLEOTIDE SEQUENCE [LARGE SCALE GENOMIC DNA]</scope>
    <source>
        <strain evidence="4">ET1</strain>
    </source>
</reference>
<dbReference type="RefSeq" id="XP_031085897.1">
    <property type="nucleotide sequence ID" value="XM_031220216.1"/>
</dbReference>
<organism evidence="3 4">
    <name type="scientific">Fusarium proliferatum (strain ET1)</name>
    <name type="common">Orchid endophyte fungus</name>
    <dbReference type="NCBI Taxonomy" id="1227346"/>
    <lineage>
        <taxon>Eukaryota</taxon>
        <taxon>Fungi</taxon>
        <taxon>Dikarya</taxon>
        <taxon>Ascomycota</taxon>
        <taxon>Pezizomycotina</taxon>
        <taxon>Sordariomycetes</taxon>
        <taxon>Hypocreomycetidae</taxon>
        <taxon>Hypocreales</taxon>
        <taxon>Nectriaceae</taxon>
        <taxon>Fusarium</taxon>
        <taxon>Fusarium fujikuroi species complex</taxon>
    </lineage>
</organism>
<dbReference type="EMBL" id="FJOF01000009">
    <property type="protein sequence ID" value="CZR45363.1"/>
    <property type="molecule type" value="Genomic_DNA"/>
</dbReference>
<gene>
    <name evidence="3" type="ORF">FPRO_15462</name>
</gene>
<protein>
    <submittedName>
        <fullName evidence="3">Uncharacterized protein</fullName>
    </submittedName>
</protein>
<dbReference type="AlphaFoldDB" id="A0A1L7VY54"/>
<evidence type="ECO:0000313" key="4">
    <source>
        <dbReference type="Proteomes" id="UP000183971"/>
    </source>
</evidence>
<dbReference type="GeneID" id="42060318"/>
<evidence type="ECO:0000313" key="3">
    <source>
        <dbReference type="EMBL" id="CZR45363.1"/>
    </source>
</evidence>
<dbReference type="Proteomes" id="UP000183971">
    <property type="component" value="Unassembled WGS sequence"/>
</dbReference>
<dbReference type="VEuPathDB" id="FungiDB:FPRO_15462"/>
<proteinExistence type="predicted"/>
<evidence type="ECO:0000256" key="1">
    <source>
        <dbReference type="SAM" id="MobiDB-lite"/>
    </source>
</evidence>
<accession>A0A1L7VY54</accession>
<name>A0A1L7VY54_FUSPR</name>
<feature type="chain" id="PRO_5009875058" evidence="2">
    <location>
        <begin position="17"/>
        <end position="105"/>
    </location>
</feature>
<keyword evidence="2" id="KW-0732">Signal</keyword>